<dbReference type="Pfam" id="PF01270">
    <property type="entry name" value="Glyco_hydro_8"/>
    <property type="match status" value="1"/>
</dbReference>
<dbReference type="InterPro" id="IPR012341">
    <property type="entry name" value="6hp_glycosidase-like_sf"/>
</dbReference>
<dbReference type="Proteomes" id="UP000332594">
    <property type="component" value="Unassembled WGS sequence"/>
</dbReference>
<evidence type="ECO:0000256" key="3">
    <source>
        <dbReference type="ARBA" id="ARBA00012601"/>
    </source>
</evidence>
<dbReference type="GO" id="GO:0030245">
    <property type="term" value="P:cellulose catabolic process"/>
    <property type="evidence" value="ECO:0007669"/>
    <property type="project" value="UniProtKB-KW"/>
</dbReference>
<evidence type="ECO:0000256" key="1">
    <source>
        <dbReference type="ARBA" id="ARBA00000966"/>
    </source>
</evidence>
<dbReference type="Gene3D" id="1.50.10.10">
    <property type="match status" value="1"/>
</dbReference>
<comment type="catalytic activity">
    <reaction evidence="1">
        <text>Endohydrolysis of (1-&gt;4)-beta-D-glucosidic linkages in cellulose, lichenin and cereal beta-D-glucans.</text>
        <dbReference type="EC" id="3.2.1.4"/>
    </reaction>
</comment>
<dbReference type="NCBIfam" id="NF008305">
    <property type="entry name" value="PRK11097.1"/>
    <property type="match status" value="1"/>
</dbReference>
<keyword evidence="6 9" id="KW-0326">Glycosidase</keyword>
<evidence type="ECO:0000313" key="9">
    <source>
        <dbReference type="EMBL" id="VFS87105.1"/>
    </source>
</evidence>
<protein>
    <recommendedName>
        <fullName evidence="3">cellulase</fullName>
        <ecNumber evidence="3">3.2.1.4</ecNumber>
    </recommendedName>
</protein>
<evidence type="ECO:0000256" key="2">
    <source>
        <dbReference type="ARBA" id="ARBA00009209"/>
    </source>
</evidence>
<reference evidence="9 10" key="1">
    <citation type="submission" date="2019-03" db="EMBL/GenBank/DDBJ databases">
        <authorList>
            <consortium name="Pathogen Informatics"/>
        </authorList>
    </citation>
    <scope>NUCLEOTIDE SEQUENCE [LARGE SCALE GENOMIC DNA]</scope>
    <source>
        <strain evidence="9 10">NCTC13038</strain>
    </source>
</reference>
<keyword evidence="8" id="KW-0732">Signal</keyword>
<gene>
    <name evidence="9" type="primary">bcsZ</name>
    <name evidence="9" type="ORF">NCTC13038_05515</name>
</gene>
<evidence type="ECO:0000256" key="6">
    <source>
        <dbReference type="ARBA" id="ARBA00023295"/>
    </source>
</evidence>
<dbReference type="EC" id="3.2.1.4" evidence="3"/>
<sequence>MMNALRTGVTLLLMLAAAQVSAACRWPAWDQFRKEYVSAEGRVVDPSDPRKITTSEGQSYGLFFALAANDRDAFGKLLQWTQNNLAEGDLRARLPGWLWGKKSDSEWTMLDSNSASDSDLWIAWSLLEAGRLWQMPQYVETGKALLSRIAQEEVADVPGLGPMVLPGKVGFADDKGWRFNPSYLPPQLANYFVRYGAPWPKLRDGNIRLLLETAPKGFSPDWVRYEKGKGWELKADKPIIGSYDAIRVYLWVGMLNDGDKQKARLLAHFKPMAQQTISQGLPPEKVNITTAKTAVNGPVGFSAALLPFLQNEDARAVQRQRVSDNYPGADAYYSAVLTLFGQGWDQHRFRFTADGELQPDWNQECASSH</sequence>
<comment type="similarity">
    <text evidence="2">Belongs to the glycosyl hydrolase 8 (cellulase D) family.</text>
</comment>
<evidence type="ECO:0000256" key="7">
    <source>
        <dbReference type="ARBA" id="ARBA00023326"/>
    </source>
</evidence>
<dbReference type="GO" id="GO:0008810">
    <property type="term" value="F:cellulase activity"/>
    <property type="evidence" value="ECO:0007669"/>
    <property type="project" value="UniProtKB-EC"/>
</dbReference>
<dbReference type="AlphaFoldDB" id="A0A485CRN3"/>
<dbReference type="InterPro" id="IPR008928">
    <property type="entry name" value="6-hairpin_glycosidase_sf"/>
</dbReference>
<dbReference type="SUPFAM" id="SSF48208">
    <property type="entry name" value="Six-hairpin glycosidases"/>
    <property type="match status" value="1"/>
</dbReference>
<keyword evidence="5" id="KW-0136">Cellulose degradation</keyword>
<evidence type="ECO:0000313" key="10">
    <source>
        <dbReference type="Proteomes" id="UP000332594"/>
    </source>
</evidence>
<dbReference type="RefSeq" id="WP_174824242.1">
    <property type="nucleotide sequence ID" value="NZ_BJNO01000010.1"/>
</dbReference>
<feature type="signal peptide" evidence="8">
    <location>
        <begin position="1"/>
        <end position="22"/>
    </location>
</feature>
<evidence type="ECO:0000256" key="8">
    <source>
        <dbReference type="SAM" id="SignalP"/>
    </source>
</evidence>
<dbReference type="InterPro" id="IPR002037">
    <property type="entry name" value="Glyco_hydro_8"/>
</dbReference>
<evidence type="ECO:0000256" key="4">
    <source>
        <dbReference type="ARBA" id="ARBA00022801"/>
    </source>
</evidence>
<keyword evidence="7" id="KW-0119">Carbohydrate metabolism</keyword>
<evidence type="ECO:0000256" key="5">
    <source>
        <dbReference type="ARBA" id="ARBA00023001"/>
    </source>
</evidence>
<feature type="chain" id="PRO_5019746753" description="cellulase" evidence="8">
    <location>
        <begin position="23"/>
        <end position="369"/>
    </location>
</feature>
<accession>A0A485CRN3</accession>
<organism evidence="9 10">
    <name type="scientific">Raoultella terrigena</name>
    <name type="common">Klebsiella terrigena</name>
    <dbReference type="NCBI Taxonomy" id="577"/>
    <lineage>
        <taxon>Bacteria</taxon>
        <taxon>Pseudomonadati</taxon>
        <taxon>Pseudomonadota</taxon>
        <taxon>Gammaproteobacteria</taxon>
        <taxon>Enterobacterales</taxon>
        <taxon>Enterobacteriaceae</taxon>
        <taxon>Klebsiella/Raoultella group</taxon>
        <taxon>Raoultella</taxon>
    </lineage>
</organism>
<dbReference type="PROSITE" id="PS51257">
    <property type="entry name" value="PROKAR_LIPOPROTEIN"/>
    <property type="match status" value="1"/>
</dbReference>
<dbReference type="PRINTS" id="PR00735">
    <property type="entry name" value="GLHYDRLASE8"/>
</dbReference>
<name>A0A485CRN3_RAOTE</name>
<keyword evidence="7" id="KW-0624">Polysaccharide degradation</keyword>
<proteinExistence type="inferred from homology"/>
<keyword evidence="4 9" id="KW-0378">Hydrolase</keyword>
<dbReference type="EMBL" id="CAADJG010000002">
    <property type="protein sequence ID" value="VFS87105.1"/>
    <property type="molecule type" value="Genomic_DNA"/>
</dbReference>